<evidence type="ECO:0000256" key="6">
    <source>
        <dbReference type="ARBA" id="ARBA00023136"/>
    </source>
</evidence>
<keyword evidence="4 10" id="KW-1133">Transmembrane helix</keyword>
<evidence type="ECO:0000256" key="10">
    <source>
        <dbReference type="SAM" id="Phobius"/>
    </source>
</evidence>
<evidence type="ECO:0000313" key="15">
    <source>
        <dbReference type="RefSeq" id="XP_029646813.1"/>
    </source>
</evidence>
<protein>
    <submittedName>
        <fullName evidence="15">Transient receptor potential cation channel subfamily M member-like 2</fullName>
    </submittedName>
</protein>
<name>A0A6P7T8W0_9MOLL</name>
<dbReference type="Pfam" id="PF25508">
    <property type="entry name" value="TRPM2"/>
    <property type="match status" value="2"/>
</dbReference>
<feature type="transmembrane region" description="Helical" evidence="10">
    <location>
        <begin position="1015"/>
        <end position="1038"/>
    </location>
</feature>
<feature type="transmembrane region" description="Helical" evidence="10">
    <location>
        <begin position="1086"/>
        <end position="1111"/>
    </location>
</feature>
<evidence type="ECO:0000256" key="9">
    <source>
        <dbReference type="SAM" id="MobiDB-lite"/>
    </source>
</evidence>
<dbReference type="GO" id="GO:0099604">
    <property type="term" value="F:ligand-gated calcium channel activity"/>
    <property type="evidence" value="ECO:0007669"/>
    <property type="project" value="TreeGrafter"/>
</dbReference>
<dbReference type="PANTHER" id="PTHR13800:SF12">
    <property type="entry name" value="TRANSIENT RECEPTOR POTENTIAL CATION CHANNEL SUBFAMILY M MEMBER-LIKE 2"/>
    <property type="match status" value="1"/>
</dbReference>
<keyword evidence="3 10" id="KW-0812">Transmembrane</keyword>
<evidence type="ECO:0000313" key="14">
    <source>
        <dbReference type="Proteomes" id="UP000515154"/>
    </source>
</evidence>
<dbReference type="InterPro" id="IPR005821">
    <property type="entry name" value="Ion_trans_dom"/>
</dbReference>
<proteinExistence type="predicted"/>
<dbReference type="Gene3D" id="1.10.287.70">
    <property type="match status" value="1"/>
</dbReference>
<feature type="region of interest" description="Disordered" evidence="9">
    <location>
        <begin position="99"/>
        <end position="128"/>
    </location>
</feature>
<dbReference type="PANTHER" id="PTHR13800">
    <property type="entry name" value="TRANSIENT RECEPTOR POTENTIAL CATION CHANNEL, SUBFAMILY M, MEMBER 6"/>
    <property type="match status" value="1"/>
</dbReference>
<evidence type="ECO:0000259" key="13">
    <source>
        <dbReference type="Pfam" id="PF25508"/>
    </source>
</evidence>
<feature type="transmembrane region" description="Helical" evidence="10">
    <location>
        <begin position="902"/>
        <end position="921"/>
    </location>
</feature>
<keyword evidence="2" id="KW-0813">Transport</keyword>
<feature type="coiled-coil region" evidence="8">
    <location>
        <begin position="1243"/>
        <end position="1270"/>
    </location>
</feature>
<reference evidence="15" key="1">
    <citation type="submission" date="2025-08" db="UniProtKB">
        <authorList>
            <consortium name="RefSeq"/>
        </authorList>
    </citation>
    <scope>IDENTIFICATION</scope>
</reference>
<evidence type="ECO:0000256" key="4">
    <source>
        <dbReference type="ARBA" id="ARBA00022989"/>
    </source>
</evidence>
<keyword evidence="8" id="KW-0175">Coiled coil</keyword>
<feature type="compositionally biased region" description="Basic and acidic residues" evidence="9">
    <location>
        <begin position="102"/>
        <end position="115"/>
    </location>
</feature>
<comment type="subcellular location">
    <subcellularLocation>
        <location evidence="1">Membrane</location>
        <topology evidence="1">Multi-pass membrane protein</topology>
    </subcellularLocation>
</comment>
<feature type="transmembrane region" description="Helical" evidence="10">
    <location>
        <begin position="876"/>
        <end position="896"/>
    </location>
</feature>
<evidence type="ECO:0000259" key="11">
    <source>
        <dbReference type="Pfam" id="PF00520"/>
    </source>
</evidence>
<dbReference type="InterPro" id="IPR050927">
    <property type="entry name" value="TRPM"/>
</dbReference>
<evidence type="ECO:0000256" key="3">
    <source>
        <dbReference type="ARBA" id="ARBA00022692"/>
    </source>
</evidence>
<feature type="domain" description="TRPM-like" evidence="13">
    <location>
        <begin position="687"/>
        <end position="795"/>
    </location>
</feature>
<feature type="compositionally biased region" description="Basic and acidic residues" evidence="9">
    <location>
        <begin position="52"/>
        <end position="61"/>
    </location>
</feature>
<feature type="domain" description="TRPM-like" evidence="13">
    <location>
        <begin position="597"/>
        <end position="658"/>
    </location>
</feature>
<dbReference type="AlphaFoldDB" id="A0A6P7T8W0"/>
<evidence type="ECO:0000256" key="7">
    <source>
        <dbReference type="ARBA" id="ARBA00023303"/>
    </source>
</evidence>
<dbReference type="KEGG" id="osn:115220802"/>
<keyword evidence="5" id="KW-0406">Ion transport</keyword>
<evidence type="ECO:0000256" key="5">
    <source>
        <dbReference type="ARBA" id="ARBA00023065"/>
    </source>
</evidence>
<dbReference type="Pfam" id="PF18139">
    <property type="entry name" value="LSDAT_euk"/>
    <property type="match status" value="1"/>
</dbReference>
<dbReference type="Proteomes" id="UP000515154">
    <property type="component" value="Linkage group LG17"/>
</dbReference>
<feature type="compositionally biased region" description="Pro residues" evidence="9">
    <location>
        <begin position="176"/>
        <end position="198"/>
    </location>
</feature>
<evidence type="ECO:0000256" key="1">
    <source>
        <dbReference type="ARBA" id="ARBA00004141"/>
    </source>
</evidence>
<keyword evidence="6 10" id="KW-0472">Membrane</keyword>
<feature type="compositionally biased region" description="Polar residues" evidence="9">
    <location>
        <begin position="39"/>
        <end position="51"/>
    </location>
</feature>
<keyword evidence="14" id="KW-1185">Reference proteome</keyword>
<feature type="transmembrane region" description="Helical" evidence="10">
    <location>
        <begin position="816"/>
        <end position="834"/>
    </location>
</feature>
<sequence>MPDRNRQFGRRERKGKHTMTSSDDKSPTSQYESVPMLDITTNDTLWGQQSPESKEQPKKEDIKKWMQENIKLRPHQATSKKRVKRYGVKKRIVQPKILNAGKSREVNHEGEEETKCGNGFSPFDKRPPMILKKHREGSEQELNDIINVIRKHTTKVVEKAENSGSEDEWTSSPTSPTSPQPSSPLPQPQLPQPSPLSPSPKFSRGRLVMLASTAGKQQRRESEVETSSEESFGSDDEMYAFDRCISDEEEVSSPSESTDAFGEVKFVGYGRKIAKFVRADHETSMETMIYLIEKMWSLSLPKLLISVTGGRKDFLLSSHLKEAFGYGLVKAARSTGAWILSAGLHTGVVKYTGKAIYDNESTLTGSNKLVTISVAPWNSVRNKDTLKKKDGSWPAEYYITDDESCSKTCPLDPNHSHFFLVDDGTSDTFGVEIDFRKTLENAIVQNKIQATEVKIPAVAVMVGGGPGTLKSVYDSISRNIPVVIVKGSGRAADVLADAYQTVLENVNENSKDITDGKLENIKEIIQKKFEDYEHRKVLIKCVLNFLKQLNLVTLFESGSAEEFDVVVLKALFKVNNNKFEKLRLALEWNRIDIAKNELFTEEFLWPTGTLNNFMLFALRDDRVGFVKLFMEHGVSFKELLAEENIESLFRMQNKDISIENGHSLLNKLMNEGYFVERITDSFYIAIKLFLWALYLNRKEMAFLFWKEGMGALPSALIANNVLEFLKTKCKDYDRRIQLQEHADLYEERAIGILTECYYADEKRTLDLLLLRRKTWNDASCMQIAFNINNKKFVSQAACQSLLGKIWRGKICKKTNILKLLLCILCPLFIFFIHFHDKDKQDNNKETNKSCCCKPCGRCCRMFCRCASFYNAPIIKFLSNLIFYIIFLGLYSYVLLVELKPQIFYLEWFLIVWVIGIFTEEIHQIFKREMMLKKNSNSLCSKFVNYIHDIWNVVDVITIILFIIGYVLRFLKLDDAAKVMLSLNLITFYIRFLYMLSIHRHLGPKLIMIKKMMQDLGYFIVILFILMIAYGIASQSILYPSAPVSYDLFKKVFRKAYFHMYGELFLDEYEENCDASNSTCPSELGLYIAPILMCIYILLTNILLLNLLIAMFSNTFQRVQEKSRLHWSFQRYELIFEFSIRPPLPPPFILLCNIYQACRYLCEKASRKQPNRKSAFSKTYKTDLEKEKEKDLILWEDQMVDSYIARQNKSDSNKNLIDQLELPKYESSQNISFSEPEKEFTISANILNQRLQNIEEKINNIDTTLAKLKESLMDRKH</sequence>
<accession>A0A6P7T8W0</accession>
<feature type="domain" description="Ion transport" evidence="11">
    <location>
        <begin position="881"/>
        <end position="1122"/>
    </location>
</feature>
<feature type="region of interest" description="Disordered" evidence="9">
    <location>
        <begin position="1"/>
        <end position="61"/>
    </location>
</feature>
<dbReference type="GO" id="GO:0005886">
    <property type="term" value="C:plasma membrane"/>
    <property type="evidence" value="ECO:0007669"/>
    <property type="project" value="TreeGrafter"/>
</dbReference>
<organism evidence="14 15">
    <name type="scientific">Octopus sinensis</name>
    <name type="common">East Asian common octopus</name>
    <dbReference type="NCBI Taxonomy" id="2607531"/>
    <lineage>
        <taxon>Eukaryota</taxon>
        <taxon>Metazoa</taxon>
        <taxon>Spiralia</taxon>
        <taxon>Lophotrochozoa</taxon>
        <taxon>Mollusca</taxon>
        <taxon>Cephalopoda</taxon>
        <taxon>Coleoidea</taxon>
        <taxon>Octopodiformes</taxon>
        <taxon>Octopoda</taxon>
        <taxon>Incirrata</taxon>
        <taxon>Octopodidae</taxon>
        <taxon>Octopus</taxon>
    </lineage>
</organism>
<feature type="region of interest" description="Disordered" evidence="9">
    <location>
        <begin position="155"/>
        <end position="233"/>
    </location>
</feature>
<dbReference type="InterPro" id="IPR057366">
    <property type="entry name" value="TRPM-like"/>
</dbReference>
<evidence type="ECO:0000256" key="8">
    <source>
        <dbReference type="SAM" id="Coils"/>
    </source>
</evidence>
<feature type="compositionally biased region" description="Basic and acidic residues" evidence="9">
    <location>
        <begin position="1"/>
        <end position="10"/>
    </location>
</feature>
<dbReference type="InterPro" id="IPR041491">
    <property type="entry name" value="TRPM_SLOG"/>
</dbReference>
<evidence type="ECO:0000259" key="12">
    <source>
        <dbReference type="Pfam" id="PF18139"/>
    </source>
</evidence>
<feature type="compositionally biased region" description="Acidic residues" evidence="9">
    <location>
        <begin position="224"/>
        <end position="233"/>
    </location>
</feature>
<gene>
    <name evidence="15" type="primary">LOC115220802</name>
</gene>
<feature type="domain" description="TRPM SLOG" evidence="12">
    <location>
        <begin position="274"/>
        <end position="531"/>
    </location>
</feature>
<dbReference type="RefSeq" id="XP_029646813.1">
    <property type="nucleotide sequence ID" value="XM_029790953.2"/>
</dbReference>
<keyword evidence="7" id="KW-0407">Ion channel</keyword>
<evidence type="ECO:0000256" key="2">
    <source>
        <dbReference type="ARBA" id="ARBA00022448"/>
    </source>
</evidence>
<dbReference type="Pfam" id="PF00520">
    <property type="entry name" value="Ion_trans"/>
    <property type="match status" value="1"/>
</dbReference>
<feature type="transmembrane region" description="Helical" evidence="10">
    <location>
        <begin position="942"/>
        <end position="966"/>
    </location>
</feature>